<dbReference type="PROSITE" id="PS00107">
    <property type="entry name" value="PROTEIN_KINASE_ATP"/>
    <property type="match status" value="1"/>
</dbReference>
<feature type="domain" description="Protein kinase" evidence="14">
    <location>
        <begin position="42"/>
        <end position="319"/>
    </location>
</feature>
<keyword evidence="5" id="KW-0812">Transmembrane</keyword>
<keyword evidence="10" id="KW-0472">Membrane</keyword>
<dbReference type="EMBL" id="AUSU01009242">
    <property type="protein sequence ID" value="EPS58412.1"/>
    <property type="molecule type" value="Genomic_DNA"/>
</dbReference>
<comment type="subcellular location">
    <subcellularLocation>
        <location evidence="1">Cell membrane</location>
        <topology evidence="1">Single-pass type I membrane protein</topology>
    </subcellularLocation>
</comment>
<dbReference type="PANTHER" id="PTHR27001:SF88">
    <property type="entry name" value="PROTEIN KINASE SUPERFAMILY PROTEIN"/>
    <property type="match status" value="1"/>
</dbReference>
<dbReference type="Gene3D" id="3.30.200.20">
    <property type="entry name" value="Phosphorylase Kinase, domain 1"/>
    <property type="match status" value="1"/>
</dbReference>
<evidence type="ECO:0000256" key="9">
    <source>
        <dbReference type="ARBA" id="ARBA00022989"/>
    </source>
</evidence>
<dbReference type="GO" id="GO:0002229">
    <property type="term" value="P:defense response to oomycetes"/>
    <property type="evidence" value="ECO:0007669"/>
    <property type="project" value="UniProtKB-ARBA"/>
</dbReference>
<evidence type="ECO:0000256" key="10">
    <source>
        <dbReference type="ARBA" id="ARBA00023136"/>
    </source>
</evidence>
<dbReference type="FunFam" id="1.10.510.10:FF:000240">
    <property type="entry name" value="Lectin-domain containing receptor kinase A4.3"/>
    <property type="match status" value="1"/>
</dbReference>
<evidence type="ECO:0000313" key="15">
    <source>
        <dbReference type="EMBL" id="EPS58412.1"/>
    </source>
</evidence>
<keyword evidence="9" id="KW-1133">Transmembrane helix</keyword>
<dbReference type="GO" id="GO:0005524">
    <property type="term" value="F:ATP binding"/>
    <property type="evidence" value="ECO:0007669"/>
    <property type="project" value="UniProtKB-UniRule"/>
</dbReference>
<dbReference type="Pfam" id="PF07714">
    <property type="entry name" value="PK_Tyr_Ser-Thr"/>
    <property type="match status" value="1"/>
</dbReference>
<evidence type="ECO:0000256" key="11">
    <source>
        <dbReference type="ARBA" id="ARBA00023170"/>
    </source>
</evidence>
<evidence type="ECO:0000313" key="16">
    <source>
        <dbReference type="Proteomes" id="UP000015453"/>
    </source>
</evidence>
<keyword evidence="4" id="KW-1003">Cell membrane</keyword>
<dbReference type="GO" id="GO:0005886">
    <property type="term" value="C:plasma membrane"/>
    <property type="evidence" value="ECO:0007669"/>
    <property type="project" value="UniProtKB-SubCell"/>
</dbReference>
<dbReference type="OrthoDB" id="4062651at2759"/>
<gene>
    <name evidence="15" type="ORF">M569_16401</name>
</gene>
<dbReference type="PANTHER" id="PTHR27001">
    <property type="entry name" value="OS01G0253100 PROTEIN"/>
    <property type="match status" value="1"/>
</dbReference>
<dbReference type="PROSITE" id="PS50011">
    <property type="entry name" value="PROTEIN_KINASE_DOM"/>
    <property type="match status" value="1"/>
</dbReference>
<proteinExistence type="inferred from homology"/>
<evidence type="ECO:0000256" key="5">
    <source>
        <dbReference type="ARBA" id="ARBA00022692"/>
    </source>
</evidence>
<name>S8DGD6_9LAMI</name>
<comment type="similarity">
    <text evidence="3">In the C-terminal section; belongs to the protein kinase superfamily. Ser/Thr protein kinase family.</text>
</comment>
<dbReference type="InterPro" id="IPR001245">
    <property type="entry name" value="Ser-Thr/Tyr_kinase_cat_dom"/>
</dbReference>
<evidence type="ECO:0000259" key="14">
    <source>
        <dbReference type="PROSITE" id="PS50011"/>
    </source>
</evidence>
<keyword evidence="12" id="KW-0325">Glycoprotein</keyword>
<accession>S8DGD6</accession>
<dbReference type="InterPro" id="IPR011009">
    <property type="entry name" value="Kinase-like_dom_sf"/>
</dbReference>
<feature type="binding site" evidence="13">
    <location>
        <position position="70"/>
    </location>
    <ligand>
        <name>ATP</name>
        <dbReference type="ChEBI" id="CHEBI:30616"/>
    </ligand>
</feature>
<dbReference type="GO" id="GO:0004672">
    <property type="term" value="F:protein kinase activity"/>
    <property type="evidence" value="ECO:0007669"/>
    <property type="project" value="InterPro"/>
</dbReference>
<evidence type="ECO:0000256" key="8">
    <source>
        <dbReference type="ARBA" id="ARBA00022840"/>
    </source>
</evidence>
<organism evidence="15 16">
    <name type="scientific">Genlisea aurea</name>
    <dbReference type="NCBI Taxonomy" id="192259"/>
    <lineage>
        <taxon>Eukaryota</taxon>
        <taxon>Viridiplantae</taxon>
        <taxon>Streptophyta</taxon>
        <taxon>Embryophyta</taxon>
        <taxon>Tracheophyta</taxon>
        <taxon>Spermatophyta</taxon>
        <taxon>Magnoliopsida</taxon>
        <taxon>eudicotyledons</taxon>
        <taxon>Gunneridae</taxon>
        <taxon>Pentapetalae</taxon>
        <taxon>asterids</taxon>
        <taxon>lamiids</taxon>
        <taxon>Lamiales</taxon>
        <taxon>Lentibulariaceae</taxon>
        <taxon>Genlisea</taxon>
    </lineage>
</organism>
<comment type="similarity">
    <text evidence="2">In the N-terminal section; belongs to the leguminous lectin family.</text>
</comment>
<keyword evidence="8 13" id="KW-0067">ATP-binding</keyword>
<dbReference type="CDD" id="cd14066">
    <property type="entry name" value="STKc_IRAK"/>
    <property type="match status" value="1"/>
</dbReference>
<evidence type="ECO:0000256" key="7">
    <source>
        <dbReference type="ARBA" id="ARBA00022741"/>
    </source>
</evidence>
<feature type="non-terminal residue" evidence="15">
    <location>
        <position position="321"/>
    </location>
</feature>
<keyword evidence="16" id="KW-1185">Reference proteome</keyword>
<protein>
    <recommendedName>
        <fullName evidence="14">Protein kinase domain-containing protein</fullName>
    </recommendedName>
</protein>
<dbReference type="AlphaFoldDB" id="S8DGD6"/>
<dbReference type="InterPro" id="IPR000719">
    <property type="entry name" value="Prot_kinase_dom"/>
</dbReference>
<evidence type="ECO:0000256" key="6">
    <source>
        <dbReference type="ARBA" id="ARBA00022729"/>
    </source>
</evidence>
<evidence type="ECO:0000256" key="4">
    <source>
        <dbReference type="ARBA" id="ARBA00022475"/>
    </source>
</evidence>
<reference evidence="15 16" key="1">
    <citation type="journal article" date="2013" name="BMC Genomics">
        <title>The miniature genome of a carnivorous plant Genlisea aurea contains a low number of genes and short non-coding sequences.</title>
        <authorList>
            <person name="Leushkin E.V."/>
            <person name="Sutormin R.A."/>
            <person name="Nabieva E.R."/>
            <person name="Penin A.A."/>
            <person name="Kondrashov A.S."/>
            <person name="Logacheva M.D."/>
        </authorList>
    </citation>
    <scope>NUCLEOTIDE SEQUENCE [LARGE SCALE GENOMIC DNA]</scope>
</reference>
<dbReference type="Proteomes" id="UP000015453">
    <property type="component" value="Unassembled WGS sequence"/>
</dbReference>
<evidence type="ECO:0000256" key="3">
    <source>
        <dbReference type="ARBA" id="ARBA00010217"/>
    </source>
</evidence>
<dbReference type="SUPFAM" id="SSF56112">
    <property type="entry name" value="Protein kinase-like (PK-like)"/>
    <property type="match status" value="1"/>
</dbReference>
<keyword evidence="11" id="KW-0675">Receptor</keyword>
<sequence>MDFRSALCCVSGSDCRRKRGKRGSSTWRVFSLKELQMATNNFNYDNKLGDGGFGSVYWGQLWDGSQIAVKRLKSWNDNGEADFCVEVEILARIRHENLLPLRGYCAEGQERLIVHDYMSNLSLKSHLHGPYSSECHLDWERRMNIAVGVARGIAYLHHCRVIHRNVKSSNVLLDDDFNPRVADFGFAKFIPRVGNGGAPPAAALGHVAPEFECSGKAAESCDVYGFGILLLELCTGKRPVEKWGNSTAAKRRIGEWVLPLAREGRFREIADGRLDGKYAEEEMKRGVLIGLMCSQNRPEKRPGIDRVVELLKGEGDEFGEL</sequence>
<keyword evidence="6" id="KW-0732">Signal</keyword>
<evidence type="ECO:0000256" key="2">
    <source>
        <dbReference type="ARBA" id="ARBA00008536"/>
    </source>
</evidence>
<evidence type="ECO:0000256" key="1">
    <source>
        <dbReference type="ARBA" id="ARBA00004251"/>
    </source>
</evidence>
<keyword evidence="7 13" id="KW-0547">Nucleotide-binding</keyword>
<comment type="caution">
    <text evidence="15">The sequence shown here is derived from an EMBL/GenBank/DDBJ whole genome shotgun (WGS) entry which is preliminary data.</text>
</comment>
<dbReference type="InterPro" id="IPR017441">
    <property type="entry name" value="Protein_kinase_ATP_BS"/>
</dbReference>
<dbReference type="FunFam" id="3.30.200.20:FF:000305">
    <property type="entry name" value="PTI1-like tyrosine-protein kinase At3g15890"/>
    <property type="match status" value="1"/>
</dbReference>
<dbReference type="Gene3D" id="1.10.510.10">
    <property type="entry name" value="Transferase(Phosphotransferase) domain 1"/>
    <property type="match status" value="1"/>
</dbReference>
<evidence type="ECO:0000256" key="13">
    <source>
        <dbReference type="PROSITE-ProRule" id="PRU10141"/>
    </source>
</evidence>
<evidence type="ECO:0000256" key="12">
    <source>
        <dbReference type="ARBA" id="ARBA00023180"/>
    </source>
</evidence>